<dbReference type="PANTHER" id="PTHR22913">
    <property type="entry name" value="HYALURONAN SYNTHASE"/>
    <property type="match status" value="1"/>
</dbReference>
<accession>A0A5B9PDJ4</accession>
<reference evidence="7 8" key="1">
    <citation type="submission" date="2019-08" db="EMBL/GenBank/DDBJ databases">
        <title>Deep-cultivation of Planctomycetes and their phenomic and genomic characterization uncovers novel biology.</title>
        <authorList>
            <person name="Wiegand S."/>
            <person name="Jogler M."/>
            <person name="Boedeker C."/>
            <person name="Pinto D."/>
            <person name="Vollmers J."/>
            <person name="Rivas-Marin E."/>
            <person name="Kohn T."/>
            <person name="Peeters S.H."/>
            <person name="Heuer A."/>
            <person name="Rast P."/>
            <person name="Oberbeckmann S."/>
            <person name="Bunk B."/>
            <person name="Jeske O."/>
            <person name="Meyerdierks A."/>
            <person name="Storesund J.E."/>
            <person name="Kallscheuer N."/>
            <person name="Luecker S."/>
            <person name="Lage O.M."/>
            <person name="Pohl T."/>
            <person name="Merkel B.J."/>
            <person name="Hornburger P."/>
            <person name="Mueller R.-W."/>
            <person name="Bruemmer F."/>
            <person name="Labrenz M."/>
            <person name="Spormann A.M."/>
            <person name="Op den Camp H."/>
            <person name="Overmann J."/>
            <person name="Amann R."/>
            <person name="Jetten M.S.M."/>
            <person name="Mascher T."/>
            <person name="Medema M.H."/>
            <person name="Devos D.P."/>
            <person name="Kaster A.-K."/>
            <person name="Ovreas L."/>
            <person name="Rohde M."/>
            <person name="Galperin M.Y."/>
            <person name="Jogler C."/>
        </authorList>
    </citation>
    <scope>NUCLEOTIDE SEQUENCE [LARGE SCALE GENOMIC DNA]</scope>
    <source>
        <strain evidence="7 8">FC18</strain>
    </source>
</reference>
<dbReference type="GO" id="GO:0030213">
    <property type="term" value="P:hyaluronan biosynthetic process"/>
    <property type="evidence" value="ECO:0007669"/>
    <property type="project" value="TreeGrafter"/>
</dbReference>
<name>A0A5B9PDJ4_9BACT</name>
<evidence type="ECO:0000256" key="6">
    <source>
        <dbReference type="SAM" id="Phobius"/>
    </source>
</evidence>
<dbReference type="OrthoDB" id="6964257at2"/>
<evidence type="ECO:0000256" key="1">
    <source>
        <dbReference type="ARBA" id="ARBA00004236"/>
    </source>
</evidence>
<gene>
    <name evidence="7" type="ORF">MFFC18_28840</name>
</gene>
<feature type="transmembrane region" description="Helical" evidence="6">
    <location>
        <begin position="483"/>
        <end position="500"/>
    </location>
</feature>
<comment type="subcellular location">
    <subcellularLocation>
        <location evidence="1">Cell membrane</location>
    </subcellularLocation>
</comment>
<dbReference type="AlphaFoldDB" id="A0A5B9PDJ4"/>
<sequence>MDKSIRYDVSLGMRLLRAVPVVAVYFAVAFLIFIFLPDRARAIPLESIAVLGIIGMWRYLWLITHCVRAAIYEYLVYPKLQFRASQLPDEEKYPRRVFVMIPTWKEKPAVTERMLKSVLTEASEIPSEMVIMVNAGSEEEDAIFKRVHDEFDGADNVRMEYIRQVGGKRQGMADCLYRLSEMDIDDSDIVTLMDGDTVLGAGIYRKCLPLFALCPKVDAITTDNISVTEGHWLYRKWYTLRFSMRHRYMKSLSLSRQLQVLTGRFSLFRARDCVQPQFIASLENDRIKHWLHGEIKFVTGDDKSTWYTLLKKGSEMLYVPDAIIFCMEDSGKKPFKTSIQKMHRWFGNMLRNNGRAIGLGLATQKPFVWWCHVDQRLSMYTSLLGPFSAIWAAIWLSPYYLLIYAILVIVVRTLYILILSFEGHRLSLVDIPMLLYTQWVGSIVKIYTLFHLHHQKWDSHRTDMKGEKNGEPFLDFLIPKMEMGLSYVALLVFVISVVGSK</sequence>
<dbReference type="KEGG" id="mff:MFFC18_28840"/>
<keyword evidence="5 6" id="KW-0472">Membrane</keyword>
<dbReference type="GO" id="GO:0050501">
    <property type="term" value="F:hyaluronan synthase activity"/>
    <property type="evidence" value="ECO:0007669"/>
    <property type="project" value="TreeGrafter"/>
</dbReference>
<keyword evidence="8" id="KW-1185">Reference proteome</keyword>
<dbReference type="GO" id="GO:0005886">
    <property type="term" value="C:plasma membrane"/>
    <property type="evidence" value="ECO:0007669"/>
    <property type="project" value="UniProtKB-SubCell"/>
</dbReference>
<dbReference type="SUPFAM" id="SSF53448">
    <property type="entry name" value="Nucleotide-diphospho-sugar transferases"/>
    <property type="match status" value="1"/>
</dbReference>
<protein>
    <recommendedName>
        <fullName evidence="9">Beta-monoglucosyldiacylglycerol synthase</fullName>
    </recommendedName>
</protein>
<feature type="transmembrane region" description="Helical" evidence="6">
    <location>
        <begin position="15"/>
        <end position="36"/>
    </location>
</feature>
<keyword evidence="4" id="KW-0808">Transferase</keyword>
<evidence type="ECO:0000256" key="3">
    <source>
        <dbReference type="ARBA" id="ARBA00022676"/>
    </source>
</evidence>
<dbReference type="EMBL" id="CP042912">
    <property type="protein sequence ID" value="QEG22992.1"/>
    <property type="molecule type" value="Genomic_DNA"/>
</dbReference>
<feature type="transmembrane region" description="Helical" evidence="6">
    <location>
        <begin position="42"/>
        <end position="61"/>
    </location>
</feature>
<evidence type="ECO:0000256" key="5">
    <source>
        <dbReference type="ARBA" id="ARBA00023136"/>
    </source>
</evidence>
<keyword evidence="2" id="KW-1003">Cell membrane</keyword>
<keyword evidence="3" id="KW-0328">Glycosyltransferase</keyword>
<dbReference type="GO" id="GO:0085029">
    <property type="term" value="P:extracellular matrix assembly"/>
    <property type="evidence" value="ECO:0007669"/>
    <property type="project" value="TreeGrafter"/>
</dbReference>
<feature type="transmembrane region" description="Helical" evidence="6">
    <location>
        <begin position="377"/>
        <end position="396"/>
    </location>
</feature>
<evidence type="ECO:0000313" key="8">
    <source>
        <dbReference type="Proteomes" id="UP000322214"/>
    </source>
</evidence>
<dbReference type="PANTHER" id="PTHR22913:SF12">
    <property type="entry name" value="MANNURONAN SYNTHASE"/>
    <property type="match status" value="1"/>
</dbReference>
<keyword evidence="6" id="KW-0812">Transmembrane</keyword>
<dbReference type="RefSeq" id="WP_075086074.1">
    <property type="nucleotide sequence ID" value="NZ_CP042912.1"/>
</dbReference>
<dbReference type="STRING" id="980251.GCA_001642875_04075"/>
<organism evidence="7 8">
    <name type="scientific">Mariniblastus fucicola</name>
    <dbReference type="NCBI Taxonomy" id="980251"/>
    <lineage>
        <taxon>Bacteria</taxon>
        <taxon>Pseudomonadati</taxon>
        <taxon>Planctomycetota</taxon>
        <taxon>Planctomycetia</taxon>
        <taxon>Pirellulales</taxon>
        <taxon>Pirellulaceae</taxon>
        <taxon>Mariniblastus</taxon>
    </lineage>
</organism>
<dbReference type="Pfam" id="PF13641">
    <property type="entry name" value="Glyco_tranf_2_3"/>
    <property type="match status" value="1"/>
</dbReference>
<feature type="transmembrane region" description="Helical" evidence="6">
    <location>
        <begin position="402"/>
        <end position="421"/>
    </location>
</feature>
<dbReference type="Gene3D" id="3.90.550.10">
    <property type="entry name" value="Spore Coat Polysaccharide Biosynthesis Protein SpsA, Chain A"/>
    <property type="match status" value="1"/>
</dbReference>
<keyword evidence="6" id="KW-1133">Transmembrane helix</keyword>
<evidence type="ECO:0000256" key="4">
    <source>
        <dbReference type="ARBA" id="ARBA00022679"/>
    </source>
</evidence>
<evidence type="ECO:0000256" key="2">
    <source>
        <dbReference type="ARBA" id="ARBA00022475"/>
    </source>
</evidence>
<evidence type="ECO:0000313" key="7">
    <source>
        <dbReference type="EMBL" id="QEG22992.1"/>
    </source>
</evidence>
<dbReference type="Proteomes" id="UP000322214">
    <property type="component" value="Chromosome"/>
</dbReference>
<dbReference type="InterPro" id="IPR029044">
    <property type="entry name" value="Nucleotide-diphossugar_trans"/>
</dbReference>
<evidence type="ECO:0008006" key="9">
    <source>
        <dbReference type="Google" id="ProtNLM"/>
    </source>
</evidence>
<feature type="transmembrane region" description="Helical" evidence="6">
    <location>
        <begin position="433"/>
        <end position="450"/>
    </location>
</feature>
<proteinExistence type="predicted"/>